<feature type="signal peptide" evidence="4">
    <location>
        <begin position="1"/>
        <end position="30"/>
    </location>
</feature>
<organism evidence="6 7">
    <name type="scientific">Roseateles rivi</name>
    <dbReference type="NCBI Taxonomy" id="3299028"/>
    <lineage>
        <taxon>Bacteria</taxon>
        <taxon>Pseudomonadati</taxon>
        <taxon>Pseudomonadota</taxon>
        <taxon>Betaproteobacteria</taxon>
        <taxon>Burkholderiales</taxon>
        <taxon>Sphaerotilaceae</taxon>
        <taxon>Roseateles</taxon>
    </lineage>
</organism>
<reference evidence="6 7" key="1">
    <citation type="submission" date="2024-08" db="EMBL/GenBank/DDBJ databases">
        <authorList>
            <person name="Lu H."/>
        </authorList>
    </citation>
    <scope>NUCLEOTIDE SEQUENCE [LARGE SCALE GENOMIC DNA]</scope>
    <source>
        <strain evidence="6 7">BYS180W</strain>
    </source>
</reference>
<evidence type="ECO:0000259" key="5">
    <source>
        <dbReference type="SMART" id="SM00062"/>
    </source>
</evidence>
<evidence type="ECO:0000256" key="3">
    <source>
        <dbReference type="ARBA" id="ARBA00022729"/>
    </source>
</evidence>
<sequence>MTQPAPVSPRSPRRHWAAWLMLSVALGAAAAQSPDSSPTLERVRTTGVIVMGYRPSAPPFSFVDARLKPAGYSVELCERVIAAVRQRLNLPDLEVKRVAVSSTARVALSANGTLDLECGVTTHTAQRALSQGFSITTFVAQTRLLTRRDVELQTLNDLRGLTVATTLGTTSQQVLNRLNQERKLGMRIVTGAEDPEAFELLRRNQADAYLMDDVLLLGRLALTPAGLQAQDYRLSSLALSVEPYALGLRRGDAVFKRLVDEVLTQLYRSGEIHQIYRRWFEQPIAPNGQNMRLPMSAALRRVIAQPSDSPNPAHYAP</sequence>
<dbReference type="PANTHER" id="PTHR30085:SF2">
    <property type="entry name" value="GLUTAMATE_ASPARTATE IMPORT SOLUTE-BINDING PROTEIN"/>
    <property type="match status" value="1"/>
</dbReference>
<dbReference type="SUPFAM" id="SSF53850">
    <property type="entry name" value="Periplasmic binding protein-like II"/>
    <property type="match status" value="1"/>
</dbReference>
<dbReference type="InterPro" id="IPR051455">
    <property type="entry name" value="Bact_solute-bind_prot3"/>
</dbReference>
<evidence type="ECO:0000256" key="1">
    <source>
        <dbReference type="ARBA" id="ARBA00010333"/>
    </source>
</evidence>
<dbReference type="InterPro" id="IPR001638">
    <property type="entry name" value="Solute-binding_3/MltF_N"/>
</dbReference>
<evidence type="ECO:0000256" key="2">
    <source>
        <dbReference type="ARBA" id="ARBA00022448"/>
    </source>
</evidence>
<gene>
    <name evidence="6" type="ORF">ACG0Z6_04055</name>
</gene>
<evidence type="ECO:0000256" key="4">
    <source>
        <dbReference type="SAM" id="SignalP"/>
    </source>
</evidence>
<dbReference type="Proteomes" id="UP001606099">
    <property type="component" value="Unassembled WGS sequence"/>
</dbReference>
<evidence type="ECO:0000313" key="7">
    <source>
        <dbReference type="Proteomes" id="UP001606099"/>
    </source>
</evidence>
<comment type="similarity">
    <text evidence="1">Belongs to the bacterial solute-binding protein 3 family.</text>
</comment>
<comment type="caution">
    <text evidence="6">The sequence shown here is derived from an EMBL/GenBank/DDBJ whole genome shotgun (WGS) entry which is preliminary data.</text>
</comment>
<keyword evidence="3 4" id="KW-0732">Signal</keyword>
<accession>A0ABW7FT26</accession>
<feature type="domain" description="Solute-binding protein family 3/N-terminal" evidence="5">
    <location>
        <begin position="48"/>
        <end position="283"/>
    </location>
</feature>
<feature type="chain" id="PRO_5046559585" evidence="4">
    <location>
        <begin position="31"/>
        <end position="317"/>
    </location>
</feature>
<keyword evidence="2" id="KW-0813">Transport</keyword>
<dbReference type="CDD" id="cd13688">
    <property type="entry name" value="PBP2_GltI_DEBP"/>
    <property type="match status" value="1"/>
</dbReference>
<evidence type="ECO:0000313" key="6">
    <source>
        <dbReference type="EMBL" id="MFG6447415.1"/>
    </source>
</evidence>
<dbReference type="Pfam" id="PF00497">
    <property type="entry name" value="SBP_bac_3"/>
    <property type="match status" value="1"/>
</dbReference>
<dbReference type="PANTHER" id="PTHR30085">
    <property type="entry name" value="AMINO ACID ABC TRANSPORTER PERMEASE"/>
    <property type="match status" value="1"/>
</dbReference>
<protein>
    <submittedName>
        <fullName evidence="6">Amino acid ABC transporter substrate-binding protein</fullName>
    </submittedName>
</protein>
<dbReference type="EMBL" id="JBIGHZ010000001">
    <property type="protein sequence ID" value="MFG6447415.1"/>
    <property type="molecule type" value="Genomic_DNA"/>
</dbReference>
<keyword evidence="7" id="KW-1185">Reference proteome</keyword>
<dbReference type="Gene3D" id="3.40.190.10">
    <property type="entry name" value="Periplasmic binding protein-like II"/>
    <property type="match status" value="2"/>
</dbReference>
<name>A0ABW7FT26_9BURK</name>
<dbReference type="SMART" id="SM00062">
    <property type="entry name" value="PBPb"/>
    <property type="match status" value="1"/>
</dbReference>
<dbReference type="RefSeq" id="WP_394458782.1">
    <property type="nucleotide sequence ID" value="NZ_JBIGHZ010000001.1"/>
</dbReference>
<proteinExistence type="inferred from homology"/>